<dbReference type="Proteomes" id="UP000005963">
    <property type="component" value="Unassembled WGS sequence"/>
</dbReference>
<name>A0ABN0EKJ8_9FIRM</name>
<evidence type="ECO:0000313" key="1">
    <source>
        <dbReference type="EMBL" id="EHR38748.1"/>
    </source>
</evidence>
<evidence type="ECO:0000313" key="2">
    <source>
        <dbReference type="Proteomes" id="UP000005963"/>
    </source>
</evidence>
<reference evidence="1 2" key="1">
    <citation type="submission" date="2012-01" db="EMBL/GenBank/DDBJ databases">
        <title>The Genome Sequence of Megamonas funiformis YIT 11815.</title>
        <authorList>
            <consortium name="The Broad Institute Genome Sequencing Platform"/>
            <person name="Earl A."/>
            <person name="Ward D."/>
            <person name="Feldgarden M."/>
            <person name="Gevers D."/>
            <person name="Morotomi M."/>
            <person name="Young S.K."/>
            <person name="Zeng Q."/>
            <person name="Gargeya S."/>
            <person name="Fitzgerald M."/>
            <person name="Haas B."/>
            <person name="Abouelleil A."/>
            <person name="Alvarado L."/>
            <person name="Arachchi H.M."/>
            <person name="Berlin A."/>
            <person name="Chapman S.B."/>
            <person name="Gearin G."/>
            <person name="Goldberg J."/>
            <person name="Griggs A."/>
            <person name="Gujja S."/>
            <person name="Hansen M."/>
            <person name="Heiman D."/>
            <person name="Howarth C."/>
            <person name="Larimer J."/>
            <person name="Lui A."/>
            <person name="MacDonald P.J.P."/>
            <person name="McCowen C."/>
            <person name="Montmayeur A."/>
            <person name="Murphy C."/>
            <person name="Neiman D."/>
            <person name="Pearson M."/>
            <person name="Priest M."/>
            <person name="Roberts A."/>
            <person name="Saif S."/>
            <person name="Shea T."/>
            <person name="Sisk P."/>
            <person name="Stolte C."/>
            <person name="Sykes S."/>
            <person name="Wortman J."/>
            <person name="Nusbaum C."/>
            <person name="Birren B."/>
        </authorList>
    </citation>
    <scope>NUCLEOTIDE SEQUENCE [LARGE SCALE GENOMIC DNA]</scope>
    <source>
        <strain evidence="1 2">YIT 11815</strain>
    </source>
</reference>
<accession>A0ABN0EKJ8</accession>
<protein>
    <submittedName>
        <fullName evidence="1">Uncharacterized protein</fullName>
    </submittedName>
</protein>
<proteinExistence type="predicted"/>
<gene>
    <name evidence="1" type="ORF">HMPREF9454_00553</name>
</gene>
<comment type="caution">
    <text evidence="1">The sequence shown here is derived from an EMBL/GenBank/DDBJ whole genome shotgun (WGS) entry which is preliminary data.</text>
</comment>
<organism evidence="1 2">
    <name type="scientific">Megamonas funiformis YIT 11815</name>
    <dbReference type="NCBI Taxonomy" id="742816"/>
    <lineage>
        <taxon>Bacteria</taxon>
        <taxon>Bacillati</taxon>
        <taxon>Bacillota</taxon>
        <taxon>Negativicutes</taxon>
        <taxon>Selenomonadales</taxon>
        <taxon>Selenomonadaceae</taxon>
        <taxon>Megamonas</taxon>
    </lineage>
</organism>
<dbReference type="RefSeq" id="WP_008537773.1">
    <property type="nucleotide sequence ID" value="NZ_JH601090.1"/>
</dbReference>
<dbReference type="EMBL" id="ADMB01000024">
    <property type="protein sequence ID" value="EHR38748.1"/>
    <property type="molecule type" value="Genomic_DNA"/>
</dbReference>
<sequence>MRNIHLIEQFMKENNLKYDEPFIIKWKWFKEYKDIQKKGIVKIIKRICNGKSFVSVVSIEGFYDSENRWKDDREDMSNPLDEDKLLYDIVFNDTVQVVKIPFKPKNGGEYYRIIHGWDIIKDTFSESNDCDCAFFLIGNCFRTREEAEANLEKIKKLCRRNKPLIDLNEVE</sequence>
<dbReference type="GeneID" id="62778741"/>
<keyword evidence="2" id="KW-1185">Reference proteome</keyword>